<accession>A0A426Y2V8</accession>
<comment type="caution">
    <text evidence="1">The sequence shown here is derived from an EMBL/GenBank/DDBJ whole genome shotgun (WGS) entry which is preliminary data.</text>
</comment>
<organism evidence="1 2">
    <name type="scientific">Ensete ventricosum</name>
    <name type="common">Abyssinian banana</name>
    <name type="synonym">Musa ensete</name>
    <dbReference type="NCBI Taxonomy" id="4639"/>
    <lineage>
        <taxon>Eukaryota</taxon>
        <taxon>Viridiplantae</taxon>
        <taxon>Streptophyta</taxon>
        <taxon>Embryophyta</taxon>
        <taxon>Tracheophyta</taxon>
        <taxon>Spermatophyta</taxon>
        <taxon>Magnoliopsida</taxon>
        <taxon>Liliopsida</taxon>
        <taxon>Zingiberales</taxon>
        <taxon>Musaceae</taxon>
        <taxon>Ensete</taxon>
    </lineage>
</organism>
<protein>
    <submittedName>
        <fullName evidence="1">Uncharacterized protein</fullName>
    </submittedName>
</protein>
<dbReference type="Proteomes" id="UP000287651">
    <property type="component" value="Unassembled WGS sequence"/>
</dbReference>
<proteinExistence type="predicted"/>
<sequence length="59" mass="6427">QQPLRTYTKVQKVGSVGRSIDVTGFSNYHELRSAVANTIGLEGQPDDPRGLECKHVCGL</sequence>
<dbReference type="EMBL" id="AMZH03015422">
    <property type="protein sequence ID" value="RRT46075.1"/>
    <property type="molecule type" value="Genomic_DNA"/>
</dbReference>
<dbReference type="Gene3D" id="3.10.20.90">
    <property type="entry name" value="Phosphatidylinositol 3-kinase Catalytic Subunit, Chain A, domain 1"/>
    <property type="match status" value="1"/>
</dbReference>
<reference evidence="1 2" key="1">
    <citation type="journal article" date="2014" name="Agronomy (Basel)">
        <title>A Draft Genome Sequence for Ensete ventricosum, the Drought-Tolerant Tree Against Hunger.</title>
        <authorList>
            <person name="Harrison J."/>
            <person name="Moore K.A."/>
            <person name="Paszkiewicz K."/>
            <person name="Jones T."/>
            <person name="Grant M."/>
            <person name="Ambacheew D."/>
            <person name="Muzemil S."/>
            <person name="Studholme D.J."/>
        </authorList>
    </citation>
    <scope>NUCLEOTIDE SEQUENCE [LARGE SCALE GENOMIC DNA]</scope>
</reference>
<evidence type="ECO:0000313" key="1">
    <source>
        <dbReference type="EMBL" id="RRT46075.1"/>
    </source>
</evidence>
<gene>
    <name evidence="1" type="ORF">B296_00030826</name>
</gene>
<name>A0A426Y2V8_ENSVE</name>
<feature type="non-terminal residue" evidence="1">
    <location>
        <position position="1"/>
    </location>
</feature>
<evidence type="ECO:0000313" key="2">
    <source>
        <dbReference type="Proteomes" id="UP000287651"/>
    </source>
</evidence>
<dbReference type="AlphaFoldDB" id="A0A426Y2V8"/>